<dbReference type="Gene3D" id="1.10.8.430">
    <property type="entry name" value="Helical domain of apoptotic protease-activating factors"/>
    <property type="match status" value="1"/>
</dbReference>
<dbReference type="InterPro" id="IPR036390">
    <property type="entry name" value="WH_DNA-bd_sf"/>
</dbReference>
<dbReference type="SUPFAM" id="SSF46785">
    <property type="entry name" value="Winged helix' DNA-binding domain"/>
    <property type="match status" value="1"/>
</dbReference>
<dbReference type="AlphaFoldDB" id="A0A392MAA8"/>
<gene>
    <name evidence="5" type="ORF">A2U01_0004914</name>
</gene>
<feature type="domain" description="Disease resistance protein Roq1-like winged-helix" evidence="4">
    <location>
        <begin position="226"/>
        <end position="295"/>
    </location>
</feature>
<dbReference type="Pfam" id="PF00931">
    <property type="entry name" value="NB-ARC"/>
    <property type="match status" value="1"/>
</dbReference>
<keyword evidence="6" id="KW-1185">Reference proteome</keyword>
<evidence type="ECO:0000313" key="6">
    <source>
        <dbReference type="Proteomes" id="UP000265520"/>
    </source>
</evidence>
<dbReference type="PRINTS" id="PR00364">
    <property type="entry name" value="DISEASERSIST"/>
</dbReference>
<feature type="non-terminal residue" evidence="5">
    <location>
        <position position="522"/>
    </location>
</feature>
<evidence type="ECO:0000313" key="5">
    <source>
        <dbReference type="EMBL" id="MCH84083.1"/>
    </source>
</evidence>
<dbReference type="SUPFAM" id="SSF52058">
    <property type="entry name" value="L domain-like"/>
    <property type="match status" value="1"/>
</dbReference>
<dbReference type="Gene3D" id="3.80.10.10">
    <property type="entry name" value="Ribonuclease Inhibitor"/>
    <property type="match status" value="1"/>
</dbReference>
<keyword evidence="1" id="KW-0433">Leucine-rich repeat</keyword>
<dbReference type="InterPro" id="IPR042197">
    <property type="entry name" value="Apaf_helical"/>
</dbReference>
<name>A0A392MAA8_9FABA</name>
<dbReference type="InterPro" id="IPR058192">
    <property type="entry name" value="WHD_ROQ1-like"/>
</dbReference>
<keyword evidence="2" id="KW-0677">Repeat</keyword>
<organism evidence="5 6">
    <name type="scientific">Trifolium medium</name>
    <dbReference type="NCBI Taxonomy" id="97028"/>
    <lineage>
        <taxon>Eukaryota</taxon>
        <taxon>Viridiplantae</taxon>
        <taxon>Streptophyta</taxon>
        <taxon>Embryophyta</taxon>
        <taxon>Tracheophyta</taxon>
        <taxon>Spermatophyta</taxon>
        <taxon>Magnoliopsida</taxon>
        <taxon>eudicotyledons</taxon>
        <taxon>Gunneridae</taxon>
        <taxon>Pentapetalae</taxon>
        <taxon>rosids</taxon>
        <taxon>fabids</taxon>
        <taxon>Fabales</taxon>
        <taxon>Fabaceae</taxon>
        <taxon>Papilionoideae</taxon>
        <taxon>50 kb inversion clade</taxon>
        <taxon>NPAAA clade</taxon>
        <taxon>Hologalegina</taxon>
        <taxon>IRL clade</taxon>
        <taxon>Trifolieae</taxon>
        <taxon>Trifolium</taxon>
    </lineage>
</organism>
<dbReference type="FunFam" id="1.10.8.430:FF:000002">
    <property type="entry name" value="Disease resistance protein (TIR-NBS-LRR class)"/>
    <property type="match status" value="1"/>
</dbReference>
<dbReference type="Gene3D" id="3.40.50.300">
    <property type="entry name" value="P-loop containing nucleotide triphosphate hydrolases"/>
    <property type="match status" value="1"/>
</dbReference>
<protein>
    <submittedName>
        <fullName evidence="5">TMV resistance protein N</fullName>
    </submittedName>
</protein>
<dbReference type="InterPro" id="IPR032675">
    <property type="entry name" value="LRR_dom_sf"/>
</dbReference>
<dbReference type="SUPFAM" id="SSF52540">
    <property type="entry name" value="P-loop containing nucleoside triphosphate hydrolases"/>
    <property type="match status" value="1"/>
</dbReference>
<dbReference type="GO" id="GO:0043531">
    <property type="term" value="F:ADP binding"/>
    <property type="evidence" value="ECO:0007669"/>
    <property type="project" value="InterPro"/>
</dbReference>
<comment type="caution">
    <text evidence="5">The sequence shown here is derived from an EMBL/GenBank/DDBJ whole genome shotgun (WGS) entry which is preliminary data.</text>
</comment>
<sequence length="522" mass="59297">MVGIWGMGGSGKTTTAKAIYNRIHRRFNGRTSFIGNIREICENDSRGIIHIQQQLLSDVLKTNEKIHSIELGITKIEKTLQGKKAFVVLDDVTKSEQLKAMCANHKLFCSGSVMIITTRDARLLNSIRAKHVFTMTEMDENQSLELFSWHAFQQPSPREGFSELSRNVVAYCGGLPLALEVLGSYLTDRTKQEWRSALLKLEKIPNDQVQQKLRISYDGLEDHTIKDIFLDICCFFIGKNRADVTEILNDCGFYADIGIAVLIERSLIKVEKKNNKLQIHDLLRDMGRAIVGESSPKNPGEHSRLWFPNDVVDVLTKNIGTETVEGLVLKSHRIDKFCFTTNSFKKMKKLRLLQLDHVDLTGDFEYLSKQLRWVNWQRSTFNYIPNDLDLGNLIAFELKYSNVKQVWKETELMEKLKILNLSHSMHLKSTPDFSKLPNLEKLIMKDCQSLSEVHPSIGDLKNILLINLKDCTSLGNLPIEIYQLASVKTLILSGCPNIDKLEEVIGKMESLTTLAAKNTGVK</sequence>
<dbReference type="PANTHER" id="PTHR11017:SF560">
    <property type="entry name" value="RESISTANCE PROTEIN (TIR-NBS-LRR CLASS), PUTATIVE-RELATED"/>
    <property type="match status" value="1"/>
</dbReference>
<dbReference type="PANTHER" id="PTHR11017">
    <property type="entry name" value="LEUCINE-RICH REPEAT-CONTAINING PROTEIN"/>
    <property type="match status" value="1"/>
</dbReference>
<dbReference type="GO" id="GO:0006952">
    <property type="term" value="P:defense response"/>
    <property type="evidence" value="ECO:0007669"/>
    <property type="project" value="InterPro"/>
</dbReference>
<evidence type="ECO:0000259" key="4">
    <source>
        <dbReference type="Pfam" id="PF23282"/>
    </source>
</evidence>
<dbReference type="EMBL" id="LXQA010006235">
    <property type="protein sequence ID" value="MCH84083.1"/>
    <property type="molecule type" value="Genomic_DNA"/>
</dbReference>
<dbReference type="InterPro" id="IPR002182">
    <property type="entry name" value="NB-ARC"/>
</dbReference>
<evidence type="ECO:0000256" key="1">
    <source>
        <dbReference type="ARBA" id="ARBA00022614"/>
    </source>
</evidence>
<evidence type="ECO:0000259" key="3">
    <source>
        <dbReference type="Pfam" id="PF00931"/>
    </source>
</evidence>
<proteinExistence type="predicted"/>
<evidence type="ECO:0000256" key="2">
    <source>
        <dbReference type="ARBA" id="ARBA00022737"/>
    </source>
</evidence>
<dbReference type="InterPro" id="IPR044974">
    <property type="entry name" value="Disease_R_plants"/>
</dbReference>
<feature type="domain" description="NB-ARC" evidence="3">
    <location>
        <begin position="1"/>
        <end position="155"/>
    </location>
</feature>
<accession>A0A392MAA8</accession>
<dbReference type="Proteomes" id="UP000265520">
    <property type="component" value="Unassembled WGS sequence"/>
</dbReference>
<reference evidence="5 6" key="1">
    <citation type="journal article" date="2018" name="Front. Plant Sci.">
        <title>Red Clover (Trifolium pratense) and Zigzag Clover (T. medium) - A Picture of Genomic Similarities and Differences.</title>
        <authorList>
            <person name="Dluhosova J."/>
            <person name="Istvanek J."/>
            <person name="Nedelnik J."/>
            <person name="Repkova J."/>
        </authorList>
    </citation>
    <scope>NUCLEOTIDE SEQUENCE [LARGE SCALE GENOMIC DNA]</scope>
    <source>
        <strain evidence="6">cv. 10/8</strain>
        <tissue evidence="5">Leaf</tissue>
    </source>
</reference>
<dbReference type="Pfam" id="PF23282">
    <property type="entry name" value="WHD_ROQ1"/>
    <property type="match status" value="1"/>
</dbReference>
<dbReference type="InterPro" id="IPR027417">
    <property type="entry name" value="P-loop_NTPase"/>
</dbReference>